<feature type="compositionally biased region" description="Basic residues" evidence="1">
    <location>
        <begin position="117"/>
        <end position="130"/>
    </location>
</feature>
<dbReference type="GO" id="GO:0000460">
    <property type="term" value="P:maturation of 5.8S rRNA"/>
    <property type="evidence" value="ECO:0007669"/>
    <property type="project" value="TreeGrafter"/>
</dbReference>
<proteinExistence type="predicted"/>
<reference evidence="2 3" key="1">
    <citation type="journal article" date="2021" name="J. Hered.">
        <title>A chromosome-level genome assembly of the parasitoid wasp, Cotesia glomerata (Hymenoptera: Braconidae).</title>
        <authorList>
            <person name="Pinto B.J."/>
            <person name="Weis J.J."/>
            <person name="Gamble T."/>
            <person name="Ode P.J."/>
            <person name="Paul R."/>
            <person name="Zaspel J.M."/>
        </authorList>
    </citation>
    <scope>NUCLEOTIDE SEQUENCE [LARGE SCALE GENOMIC DNA]</scope>
    <source>
        <strain evidence="2">CgM1</strain>
    </source>
</reference>
<evidence type="ECO:0000256" key="1">
    <source>
        <dbReference type="SAM" id="MobiDB-lite"/>
    </source>
</evidence>
<dbReference type="EMBL" id="JAHXZJ010000002">
    <property type="protein sequence ID" value="KAH0564648.1"/>
    <property type="molecule type" value="Genomic_DNA"/>
</dbReference>
<keyword evidence="3" id="KW-1185">Reference proteome</keyword>
<name>A0AAV7J123_COTGL</name>
<feature type="region of interest" description="Disordered" evidence="1">
    <location>
        <begin position="98"/>
        <end position="150"/>
    </location>
</feature>
<dbReference type="PANTHER" id="PTHR13582">
    <property type="entry name" value="M-PHASE PHOSPHOPROTEIN 6"/>
    <property type="match status" value="1"/>
</dbReference>
<dbReference type="PANTHER" id="PTHR13582:SF0">
    <property type="entry name" value="M-PHASE PHOSPHOPROTEIN 6"/>
    <property type="match status" value="1"/>
</dbReference>
<evidence type="ECO:0000313" key="3">
    <source>
        <dbReference type="Proteomes" id="UP000826195"/>
    </source>
</evidence>
<evidence type="ECO:0000313" key="2">
    <source>
        <dbReference type="EMBL" id="KAH0564648.1"/>
    </source>
</evidence>
<accession>A0AAV7J123</accession>
<comment type="caution">
    <text evidence="2">The sequence shown here is derived from an EMBL/GenBank/DDBJ whole genome shotgun (WGS) entry which is preliminary data.</text>
</comment>
<organism evidence="2 3">
    <name type="scientific">Cotesia glomerata</name>
    <name type="common">Lepidopteran parasitic wasp</name>
    <name type="synonym">Apanteles glomeratus</name>
    <dbReference type="NCBI Taxonomy" id="32391"/>
    <lineage>
        <taxon>Eukaryota</taxon>
        <taxon>Metazoa</taxon>
        <taxon>Ecdysozoa</taxon>
        <taxon>Arthropoda</taxon>
        <taxon>Hexapoda</taxon>
        <taxon>Insecta</taxon>
        <taxon>Pterygota</taxon>
        <taxon>Neoptera</taxon>
        <taxon>Endopterygota</taxon>
        <taxon>Hymenoptera</taxon>
        <taxon>Apocrita</taxon>
        <taxon>Ichneumonoidea</taxon>
        <taxon>Braconidae</taxon>
        <taxon>Microgastrinae</taxon>
        <taxon>Cotesia</taxon>
    </lineage>
</organism>
<evidence type="ECO:0008006" key="4">
    <source>
        <dbReference type="Google" id="ProtNLM"/>
    </source>
</evidence>
<protein>
    <recommendedName>
        <fullName evidence="4">M-phase phosphoprotein 6</fullName>
    </recommendedName>
</protein>
<gene>
    <name evidence="2" type="ORF">KQX54_013271</name>
</gene>
<dbReference type="Pfam" id="PF10175">
    <property type="entry name" value="MPP6"/>
    <property type="match status" value="1"/>
</dbReference>
<dbReference type="AlphaFoldDB" id="A0AAV7J123"/>
<sequence length="150" mass="17982">MEKVQLSKSILQMKFMKRTKEKVDKEKFQMEGEEYFENQLTTKMKKESGKYVMESSYVFCEQLVDGRLSFRGMNPEIEKLMEQENNLKNLKEEIKRETEVSDEQMAKRFKSSQVKTMGKKFQTKKNRHIRFPSDDEDEVKNKNAFLKPKD</sequence>
<dbReference type="InterPro" id="IPR019324">
    <property type="entry name" value="MPP6"/>
</dbReference>
<dbReference type="Proteomes" id="UP000826195">
    <property type="component" value="Unassembled WGS sequence"/>
</dbReference>